<keyword evidence="2" id="KW-0560">Oxidoreductase</keyword>
<dbReference type="InterPro" id="IPR051545">
    <property type="entry name" value="NAD(P)H_dehydrogenase_qn"/>
</dbReference>
<name>A0A849I1H4_9HYPH</name>
<comment type="similarity">
    <text evidence="1">Belongs to the NAD(P)H dehydrogenase (quinone) family.</text>
</comment>
<dbReference type="AlphaFoldDB" id="A0A849I1H4"/>
<feature type="domain" description="Flavodoxin-like fold" evidence="4">
    <location>
        <begin position="1"/>
        <end position="207"/>
    </location>
</feature>
<feature type="region of interest" description="Disordered" evidence="3">
    <location>
        <begin position="239"/>
        <end position="259"/>
    </location>
</feature>
<evidence type="ECO:0000313" key="6">
    <source>
        <dbReference type="Proteomes" id="UP000564885"/>
    </source>
</evidence>
<evidence type="ECO:0000256" key="2">
    <source>
        <dbReference type="ARBA" id="ARBA00023002"/>
    </source>
</evidence>
<evidence type="ECO:0000313" key="5">
    <source>
        <dbReference type="EMBL" id="NNM71434.1"/>
    </source>
</evidence>
<dbReference type="Pfam" id="PF02525">
    <property type="entry name" value="Flavodoxin_2"/>
    <property type="match status" value="1"/>
</dbReference>
<evidence type="ECO:0000256" key="1">
    <source>
        <dbReference type="ARBA" id="ARBA00006252"/>
    </source>
</evidence>
<evidence type="ECO:0000256" key="3">
    <source>
        <dbReference type="SAM" id="MobiDB-lite"/>
    </source>
</evidence>
<sequence length="259" mass="28677">MNVFLVFAHPEPKSFNAALRDRAVDVLRECGHAVVVSDLYEMKFKAVIDHDDFPDPLNPAMLQIPLEQEAAHARGTTAADIAAEQRKLIAADLVIFQFPLWLYGLPAILKGWCERVFSSGFAHETTPSGERRWFENGGLKGRRAMLSLTCAGAETAFQPDGRHGDMDRILWPIHNALRYAGFDVLPPVVSYAVLRGGELGRANALDRLEGRLRGIETDTPIPFHSLDEYDDAHRLKAGIAPRTPGQHRGPGYLSRTPSS</sequence>
<dbReference type="Gene3D" id="3.40.50.360">
    <property type="match status" value="1"/>
</dbReference>
<evidence type="ECO:0000259" key="4">
    <source>
        <dbReference type="Pfam" id="PF02525"/>
    </source>
</evidence>
<protein>
    <submittedName>
        <fullName evidence="5">NAD(P)H-dependent oxidoreductase</fullName>
    </submittedName>
</protein>
<dbReference type="PANTHER" id="PTHR10204:SF34">
    <property type="entry name" value="NAD(P)H DEHYDROGENASE [QUINONE] 1 ISOFORM 1"/>
    <property type="match status" value="1"/>
</dbReference>
<comment type="caution">
    <text evidence="5">The sequence shown here is derived from an EMBL/GenBank/DDBJ whole genome shotgun (WGS) entry which is preliminary data.</text>
</comment>
<accession>A0A849I1H4</accession>
<dbReference type="InterPro" id="IPR029039">
    <property type="entry name" value="Flavoprotein-like_sf"/>
</dbReference>
<organism evidence="5 6">
    <name type="scientific">Enterovirga aerilata</name>
    <dbReference type="NCBI Taxonomy" id="2730920"/>
    <lineage>
        <taxon>Bacteria</taxon>
        <taxon>Pseudomonadati</taxon>
        <taxon>Pseudomonadota</taxon>
        <taxon>Alphaproteobacteria</taxon>
        <taxon>Hyphomicrobiales</taxon>
        <taxon>Methylobacteriaceae</taxon>
        <taxon>Enterovirga</taxon>
    </lineage>
</organism>
<keyword evidence="6" id="KW-1185">Reference proteome</keyword>
<dbReference type="GO" id="GO:0003955">
    <property type="term" value="F:NAD(P)H dehydrogenase (quinone) activity"/>
    <property type="evidence" value="ECO:0007669"/>
    <property type="project" value="TreeGrafter"/>
</dbReference>
<dbReference type="InterPro" id="IPR003680">
    <property type="entry name" value="Flavodoxin_fold"/>
</dbReference>
<dbReference type="GO" id="GO:0005829">
    <property type="term" value="C:cytosol"/>
    <property type="evidence" value="ECO:0007669"/>
    <property type="project" value="TreeGrafter"/>
</dbReference>
<dbReference type="SUPFAM" id="SSF52218">
    <property type="entry name" value="Flavoproteins"/>
    <property type="match status" value="1"/>
</dbReference>
<proteinExistence type="inferred from homology"/>
<reference evidence="5 6" key="1">
    <citation type="submission" date="2020-04" db="EMBL/GenBank/DDBJ databases">
        <title>Enterovirga sp. isolate from soil.</title>
        <authorList>
            <person name="Chea S."/>
            <person name="Kim D.-U."/>
        </authorList>
    </citation>
    <scope>NUCLEOTIDE SEQUENCE [LARGE SCALE GENOMIC DNA]</scope>
    <source>
        <strain evidence="5 6">DB1703</strain>
    </source>
</reference>
<dbReference type="PANTHER" id="PTHR10204">
    <property type="entry name" value="NAD P H OXIDOREDUCTASE-RELATED"/>
    <property type="match status" value="1"/>
</dbReference>
<dbReference type="Proteomes" id="UP000564885">
    <property type="component" value="Unassembled WGS sequence"/>
</dbReference>
<dbReference type="RefSeq" id="WP_171216896.1">
    <property type="nucleotide sequence ID" value="NZ_JABEPP010000001.1"/>
</dbReference>
<dbReference type="EMBL" id="JABEPP010000001">
    <property type="protein sequence ID" value="NNM71434.1"/>
    <property type="molecule type" value="Genomic_DNA"/>
</dbReference>
<gene>
    <name evidence="5" type="ORF">HJG44_03360</name>
</gene>